<keyword evidence="3" id="KW-1185">Reference proteome</keyword>
<name>A0ABP9TSB2_9MICC</name>
<evidence type="ECO:0000313" key="2">
    <source>
        <dbReference type="EMBL" id="GAA5228658.1"/>
    </source>
</evidence>
<comment type="caution">
    <text evidence="2">The sequence shown here is derived from an EMBL/GenBank/DDBJ whole genome shotgun (WGS) entry which is preliminary data.</text>
</comment>
<organism evidence="2 3">
    <name type="scientific">Paeniglutamicibacter antarcticus</name>
    <dbReference type="NCBI Taxonomy" id="494023"/>
    <lineage>
        <taxon>Bacteria</taxon>
        <taxon>Bacillati</taxon>
        <taxon>Actinomycetota</taxon>
        <taxon>Actinomycetes</taxon>
        <taxon>Micrococcales</taxon>
        <taxon>Micrococcaceae</taxon>
        <taxon>Paeniglutamicibacter</taxon>
    </lineage>
</organism>
<proteinExistence type="predicted"/>
<dbReference type="EMBL" id="BAABLK010000086">
    <property type="protein sequence ID" value="GAA5228658.1"/>
    <property type="molecule type" value="Genomic_DNA"/>
</dbReference>
<sequence>MFGSRSRASTGARKRHATKCSIPVSSKPGAGNGPKANEPPDRQLLPRCEHTAANPRETKAAHRDHLPRHGPRGQESPMARALKTMLTCEQAFQADLIKVKVTQMLRG</sequence>
<feature type="region of interest" description="Disordered" evidence="1">
    <location>
        <begin position="1"/>
        <end position="78"/>
    </location>
</feature>
<gene>
    <name evidence="2" type="ORF">GCM10025778_31970</name>
</gene>
<evidence type="ECO:0000256" key="1">
    <source>
        <dbReference type="SAM" id="MobiDB-lite"/>
    </source>
</evidence>
<reference evidence="3" key="1">
    <citation type="journal article" date="2019" name="Int. J. Syst. Evol. Microbiol.">
        <title>The Global Catalogue of Microorganisms (GCM) 10K type strain sequencing project: providing services to taxonomists for standard genome sequencing and annotation.</title>
        <authorList>
            <consortium name="The Broad Institute Genomics Platform"/>
            <consortium name="The Broad Institute Genome Sequencing Center for Infectious Disease"/>
            <person name="Wu L."/>
            <person name="Ma J."/>
        </authorList>
    </citation>
    <scope>NUCLEOTIDE SEQUENCE [LARGE SCALE GENOMIC DNA]</scope>
    <source>
        <strain evidence="3">JCM 18952</strain>
    </source>
</reference>
<accession>A0ABP9TSB2</accession>
<protein>
    <submittedName>
        <fullName evidence="2">Uncharacterized protein</fullName>
    </submittedName>
</protein>
<dbReference type="Proteomes" id="UP001501257">
    <property type="component" value="Unassembled WGS sequence"/>
</dbReference>
<evidence type="ECO:0000313" key="3">
    <source>
        <dbReference type="Proteomes" id="UP001501257"/>
    </source>
</evidence>